<feature type="binding site" evidence="9">
    <location>
        <position position="467"/>
    </location>
    <ligand>
        <name>Mo-bis(molybdopterin guanine dinucleotide)</name>
        <dbReference type="ChEBI" id="CHEBI:60539"/>
    </ligand>
</feature>
<evidence type="ECO:0000313" key="14">
    <source>
        <dbReference type="EMBL" id="RIH82925.1"/>
    </source>
</evidence>
<dbReference type="InterPro" id="IPR041460">
    <property type="entry name" value="Molybdopterin_N"/>
</dbReference>
<dbReference type="InterPro" id="IPR019546">
    <property type="entry name" value="TAT_signal_bac_arc"/>
</dbReference>
<comment type="caution">
    <text evidence="14">The sequence shown here is derived from an EMBL/GenBank/DDBJ whole genome shotgun (WGS) entry which is preliminary data.</text>
</comment>
<dbReference type="EMBL" id="QXDL01000105">
    <property type="protein sequence ID" value="RIH82925.1"/>
    <property type="molecule type" value="Genomic_DNA"/>
</dbReference>
<organism evidence="14 15">
    <name type="scientific">Calidithermus terrae</name>
    <dbReference type="NCBI Taxonomy" id="1408545"/>
    <lineage>
        <taxon>Bacteria</taxon>
        <taxon>Thermotogati</taxon>
        <taxon>Deinococcota</taxon>
        <taxon>Deinococci</taxon>
        <taxon>Thermales</taxon>
        <taxon>Thermaceae</taxon>
        <taxon>Calidithermus</taxon>
    </lineage>
</organism>
<feature type="binding site" evidence="9">
    <location>
        <position position="357"/>
    </location>
    <ligand>
        <name>Mo-bis(molybdopterin guanine dinucleotide)</name>
        <dbReference type="ChEBI" id="CHEBI:60539"/>
    </ligand>
</feature>
<dbReference type="GO" id="GO:0009055">
    <property type="term" value="F:electron transfer activity"/>
    <property type="evidence" value="ECO:0007669"/>
    <property type="project" value="TreeGrafter"/>
</dbReference>
<keyword evidence="15" id="KW-1185">Reference proteome</keyword>
<reference evidence="14 15" key="1">
    <citation type="submission" date="2018-08" db="EMBL/GenBank/DDBJ databases">
        <title>Meiothermus terrae DSM 26712 genome sequencing project.</title>
        <authorList>
            <person name="Da Costa M.S."/>
            <person name="Albuquerque L."/>
            <person name="Raposo P."/>
            <person name="Froufe H.J.C."/>
            <person name="Barroso C.S."/>
            <person name="Egas C."/>
        </authorList>
    </citation>
    <scope>NUCLEOTIDE SEQUENCE [LARGE SCALE GENOMIC DNA]</scope>
    <source>
        <strain evidence="14 15">DSM 26712</strain>
    </source>
</reference>
<dbReference type="GO" id="GO:0030151">
    <property type="term" value="F:molybdenum ion binding"/>
    <property type="evidence" value="ECO:0007669"/>
    <property type="project" value="TreeGrafter"/>
</dbReference>
<dbReference type="SUPFAM" id="SSF53706">
    <property type="entry name" value="Formate dehydrogenase/DMSO reductase, domains 1-3"/>
    <property type="match status" value="1"/>
</dbReference>
<dbReference type="PANTHER" id="PTHR43742:SF10">
    <property type="entry name" value="TRIMETHYLAMINE-N-OXIDE REDUCTASE 2"/>
    <property type="match status" value="1"/>
</dbReference>
<dbReference type="NCBIfam" id="TIGR00509">
    <property type="entry name" value="bisC_fam"/>
    <property type="match status" value="1"/>
</dbReference>
<feature type="binding site" evidence="9">
    <location>
        <position position="769"/>
    </location>
    <ligand>
        <name>Mo-bis(molybdopterin guanine dinucleotide)</name>
        <dbReference type="ChEBI" id="CHEBI:60539"/>
    </ligand>
</feature>
<dbReference type="EC" id="1.7.2.3" evidence="3"/>
<dbReference type="FunFam" id="2.40.40.20:FF:000009">
    <property type="entry name" value="Biotin sulfoxide reductase 2"/>
    <property type="match status" value="1"/>
</dbReference>
<dbReference type="OrthoDB" id="9803192at2"/>
<comment type="similarity">
    <text evidence="2">Belongs to the prokaryotic molybdopterin-containing oxidoreductase family.</text>
</comment>
<dbReference type="PANTHER" id="PTHR43742">
    <property type="entry name" value="TRIMETHYLAMINE-N-OXIDE REDUCTASE"/>
    <property type="match status" value="1"/>
</dbReference>
<dbReference type="PROSITE" id="PS00932">
    <property type="entry name" value="MOLYBDOPTERIN_PROK_3"/>
    <property type="match status" value="1"/>
</dbReference>
<keyword evidence="6 10" id="KW-0732">Signal</keyword>
<dbReference type="Pfam" id="PF01568">
    <property type="entry name" value="Molydop_binding"/>
    <property type="match status" value="1"/>
</dbReference>
<proteinExistence type="inferred from homology"/>
<dbReference type="Pfam" id="PF18364">
    <property type="entry name" value="Molybdopterin_N"/>
    <property type="match status" value="1"/>
</dbReference>
<dbReference type="GO" id="GO:0043546">
    <property type="term" value="F:molybdopterin cofactor binding"/>
    <property type="evidence" value="ECO:0007669"/>
    <property type="project" value="InterPro"/>
</dbReference>
<dbReference type="InterPro" id="IPR041954">
    <property type="entry name" value="CT_DMSOR/BSOR/TMAOR"/>
</dbReference>
<evidence type="ECO:0000256" key="5">
    <source>
        <dbReference type="ARBA" id="ARBA00022723"/>
    </source>
</evidence>
<gene>
    <name evidence="14" type="primary">dmsA_2</name>
    <name evidence="14" type="ORF">Mterra_02477</name>
</gene>
<dbReference type="InterPro" id="IPR050612">
    <property type="entry name" value="Prok_Mopterin_Oxidored"/>
</dbReference>
<evidence type="ECO:0000256" key="7">
    <source>
        <dbReference type="ARBA" id="ARBA00022764"/>
    </source>
</evidence>
<keyword evidence="5 9" id="KW-0479">Metal-binding</keyword>
<feature type="binding site" evidence="9">
    <location>
        <position position="145"/>
    </location>
    <ligand>
        <name>Mo-bis(molybdopterin guanine dinucleotide)</name>
        <dbReference type="ChEBI" id="CHEBI:60539"/>
    </ligand>
</feature>
<keyword evidence="7" id="KW-0574">Periplasm</keyword>
<evidence type="ECO:0000259" key="13">
    <source>
        <dbReference type="Pfam" id="PF18364"/>
    </source>
</evidence>
<evidence type="ECO:0000259" key="12">
    <source>
        <dbReference type="Pfam" id="PF01568"/>
    </source>
</evidence>
<dbReference type="Gene3D" id="2.40.40.20">
    <property type="match status" value="1"/>
</dbReference>
<feature type="binding site" evidence="9">
    <location>
        <position position="463"/>
    </location>
    <ligand>
        <name>Mo-bis(molybdopterin guanine dinucleotide)</name>
        <dbReference type="ChEBI" id="CHEBI:60539"/>
    </ligand>
</feature>
<sequence>MKKISRRKFLQATAATAALASAAAQSPSGAILERSNRISANHWGAFYVNVRGGRMVGVTPYVKDAYPTPMLEAMADRVYAQNRIQYPMVRASYLRDGPGADPTLRGAEPFVRVSWREAFDLVAKELNRVKKEFGPPSIFAGSYGWYDAGQINNPPVLLQRMLRLHGGFVGGTGDYSTAAGQVIMPHVVGTLEVYEQQTAWPVILDNTQLIVLWGADPLLNCQIGWAPADHYAYGAIEELKKRRGRIEVVSIDPRVTDTARYLDARWIAPRPGTDTALMLGIAHALYSEKRHDQAFLDKYTVGFARFAEYLTGKSDGTPKTPEWAANISGVEASVIRNLARQMAAKRTMLMGGWAIQRQHHGEQAHWMLVTLAAMLGQIGLPGGGFGLSYHYDSGGNLTASAPGLPGITSGAASGGAAWLSKDANAIPVARVADMLLNPGQPFDFNGKRQTYPDIKLVYWAGGNPFVHHQDRNRLIQAWQKPQTVIVQDPFWTPTAKFADIVLPASTTFERDDIAQVGSYSRVRIVAMKKAVEPLYESRSDFEIFAELSRRLGFGPKFTEGRDTLGWVRFVYGEARKQAAQLKLPMPDFDTFWNGTGVVEFPIPGESRSFVRYGDFRKDPILNALGTPSGKIEIYSKTIEGFKYDDCPPHPTWLEPAERLGSEKARQYPLHLSSPHPKYRLHSQLNNTWIRRWYEVHEREPVWINPVDAEARGIRNGDVVRLFNERGQTLAGAVVTDRVRRGVVVMAEGAWYDPAEPGKVGALCKHGDVNVLTIDRGTSKLAQGNIAHTALVQLEKFGGELPEVTAFDPPKSAERG</sequence>
<dbReference type="Proteomes" id="UP000265715">
    <property type="component" value="Unassembled WGS sequence"/>
</dbReference>
<dbReference type="CDD" id="cd02793">
    <property type="entry name" value="MopB_CT_DMSOR-BSOR-TMAOR"/>
    <property type="match status" value="1"/>
</dbReference>
<dbReference type="CDD" id="cd02769">
    <property type="entry name" value="MopB_DMSOR-BSOR-TMAOR"/>
    <property type="match status" value="1"/>
</dbReference>
<dbReference type="PROSITE" id="PS51318">
    <property type="entry name" value="TAT"/>
    <property type="match status" value="1"/>
</dbReference>
<dbReference type="Gene3D" id="3.40.50.740">
    <property type="match status" value="1"/>
</dbReference>
<dbReference type="InterPro" id="IPR006658">
    <property type="entry name" value="BisC"/>
</dbReference>
<evidence type="ECO:0000256" key="3">
    <source>
        <dbReference type="ARBA" id="ARBA00011885"/>
    </source>
</evidence>
<evidence type="ECO:0000313" key="15">
    <source>
        <dbReference type="Proteomes" id="UP000265715"/>
    </source>
</evidence>
<dbReference type="PROSITE" id="PS00490">
    <property type="entry name" value="MOLYBDOPTERIN_PROK_2"/>
    <property type="match status" value="1"/>
</dbReference>
<feature type="chain" id="PRO_5017178580" description="trimethylamine-N-oxide reductase" evidence="10">
    <location>
        <begin position="18"/>
        <end position="815"/>
    </location>
</feature>
<accession>A0A399EFD9</accession>
<dbReference type="SUPFAM" id="SSF50692">
    <property type="entry name" value="ADC-like"/>
    <property type="match status" value="1"/>
</dbReference>
<evidence type="ECO:0000256" key="6">
    <source>
        <dbReference type="ARBA" id="ARBA00022729"/>
    </source>
</evidence>
<dbReference type="Gene3D" id="3.90.55.10">
    <property type="entry name" value="Dimethylsulfoxide Reductase, domain 3"/>
    <property type="match status" value="1"/>
</dbReference>
<dbReference type="InterPro" id="IPR006657">
    <property type="entry name" value="MoPterin_dinucl-bd_dom"/>
</dbReference>
<feature type="domain" description="Molybdopterin oxidoreductase N-terminal" evidence="13">
    <location>
        <begin position="39"/>
        <end position="79"/>
    </location>
</feature>
<dbReference type="InterPro" id="IPR006655">
    <property type="entry name" value="Mopterin_OxRdtase_prok_CS"/>
</dbReference>
<feature type="signal peptide" evidence="10">
    <location>
        <begin position="1"/>
        <end position="17"/>
    </location>
</feature>
<dbReference type="AlphaFoldDB" id="A0A399EFD9"/>
<dbReference type="InterPro" id="IPR006656">
    <property type="entry name" value="Mopterin_OxRdtase"/>
</dbReference>
<dbReference type="GO" id="GO:0009061">
    <property type="term" value="P:anaerobic respiration"/>
    <property type="evidence" value="ECO:0007669"/>
    <property type="project" value="TreeGrafter"/>
</dbReference>
<evidence type="ECO:0000256" key="9">
    <source>
        <dbReference type="PIRSR" id="PIRSR606658-1"/>
    </source>
</evidence>
<evidence type="ECO:0000256" key="10">
    <source>
        <dbReference type="SAM" id="SignalP"/>
    </source>
</evidence>
<evidence type="ECO:0000256" key="8">
    <source>
        <dbReference type="ARBA" id="ARBA00023002"/>
    </source>
</evidence>
<comment type="cofactor">
    <cofactor evidence="9">
        <name>Mo-bis(molybdopterin guanine dinucleotide)</name>
        <dbReference type="ChEBI" id="CHEBI:60539"/>
    </cofactor>
    <text evidence="9">Binds 1 molybdenum-bis(molybdopterin guanine dinucleotide) (Mo-bis-MGD) cofactor per subunit.</text>
</comment>
<dbReference type="FunFam" id="3.40.228.10:FF:000003">
    <property type="entry name" value="Biotin sulfoxide reductase 2"/>
    <property type="match status" value="1"/>
</dbReference>
<evidence type="ECO:0000256" key="4">
    <source>
        <dbReference type="ARBA" id="ARBA00022505"/>
    </source>
</evidence>
<evidence type="ECO:0000256" key="2">
    <source>
        <dbReference type="ARBA" id="ARBA00010312"/>
    </source>
</evidence>
<evidence type="ECO:0000259" key="11">
    <source>
        <dbReference type="Pfam" id="PF00384"/>
    </source>
</evidence>
<dbReference type="NCBIfam" id="TIGR01409">
    <property type="entry name" value="TAT_signal_seq"/>
    <property type="match status" value="1"/>
</dbReference>
<dbReference type="GO" id="GO:0050626">
    <property type="term" value="F:trimethylamine-N-oxide reductase (cytochrome c) activity"/>
    <property type="evidence" value="ECO:0007669"/>
    <property type="project" value="UniProtKB-EC"/>
</dbReference>
<dbReference type="GO" id="GO:0030288">
    <property type="term" value="C:outer membrane-bounded periplasmic space"/>
    <property type="evidence" value="ECO:0007669"/>
    <property type="project" value="TreeGrafter"/>
</dbReference>
<protein>
    <recommendedName>
        <fullName evidence="3">trimethylamine-N-oxide reductase</fullName>
        <ecNumber evidence="3">1.7.2.3</ecNumber>
    </recommendedName>
</protein>
<dbReference type="InterPro" id="IPR006311">
    <property type="entry name" value="TAT_signal"/>
</dbReference>
<feature type="domain" description="Molybdopterin oxidoreductase" evidence="11">
    <location>
        <begin position="83"/>
        <end position="549"/>
    </location>
</feature>
<evidence type="ECO:0000256" key="1">
    <source>
        <dbReference type="ARBA" id="ARBA00004418"/>
    </source>
</evidence>
<keyword evidence="8 14" id="KW-0560">Oxidoreductase</keyword>
<dbReference type="NCBIfam" id="NF011682">
    <property type="entry name" value="PRK15102.1"/>
    <property type="match status" value="1"/>
</dbReference>
<dbReference type="InterPro" id="IPR009010">
    <property type="entry name" value="Asp_de-COase-like_dom_sf"/>
</dbReference>
<name>A0A399EFD9_9DEIN</name>
<comment type="subcellular location">
    <subcellularLocation>
        <location evidence="1">Periplasm</location>
    </subcellularLocation>
</comment>
<dbReference type="Gene3D" id="3.40.228.10">
    <property type="entry name" value="Dimethylsulfoxide Reductase, domain 2"/>
    <property type="match status" value="1"/>
</dbReference>
<feature type="binding site" evidence="9">
    <location>
        <position position="510"/>
    </location>
    <ligand>
        <name>Mo-bis(molybdopterin guanine dinucleotide)</name>
        <dbReference type="ChEBI" id="CHEBI:60539"/>
    </ligand>
</feature>
<feature type="binding site" evidence="9">
    <location>
        <position position="540"/>
    </location>
    <ligand>
        <name>Mo-bis(molybdopterin guanine dinucleotide)</name>
        <dbReference type="ChEBI" id="CHEBI:60539"/>
    </ligand>
</feature>
<feature type="domain" description="Molybdopterin dinucleotide-binding" evidence="12">
    <location>
        <begin position="669"/>
        <end position="788"/>
    </location>
</feature>
<keyword evidence="4 9" id="KW-0500">Molybdenum</keyword>
<dbReference type="RefSeq" id="WP_119315496.1">
    <property type="nucleotide sequence ID" value="NZ_QXDL01000105.1"/>
</dbReference>
<dbReference type="Pfam" id="PF00384">
    <property type="entry name" value="Molybdopterin"/>
    <property type="match status" value="1"/>
</dbReference>